<dbReference type="Proteomes" id="UP001177670">
    <property type="component" value="Unassembled WGS sequence"/>
</dbReference>
<reference evidence="1" key="1">
    <citation type="submission" date="2021-10" db="EMBL/GenBank/DDBJ databases">
        <title>Melipona bicolor Genome sequencing and assembly.</title>
        <authorList>
            <person name="Araujo N.S."/>
            <person name="Arias M.C."/>
        </authorList>
    </citation>
    <scope>NUCLEOTIDE SEQUENCE</scope>
    <source>
        <strain evidence="1">USP_2M_L1-L4_2017</strain>
        <tissue evidence="1">Whole body</tissue>
    </source>
</reference>
<dbReference type="EMBL" id="JAHYIQ010000026">
    <property type="protein sequence ID" value="KAK1121540.1"/>
    <property type="molecule type" value="Genomic_DNA"/>
</dbReference>
<name>A0AA40KIL9_9HYME</name>
<organism evidence="1 2">
    <name type="scientific">Melipona bicolor</name>
    <dbReference type="NCBI Taxonomy" id="60889"/>
    <lineage>
        <taxon>Eukaryota</taxon>
        <taxon>Metazoa</taxon>
        <taxon>Ecdysozoa</taxon>
        <taxon>Arthropoda</taxon>
        <taxon>Hexapoda</taxon>
        <taxon>Insecta</taxon>
        <taxon>Pterygota</taxon>
        <taxon>Neoptera</taxon>
        <taxon>Endopterygota</taxon>
        <taxon>Hymenoptera</taxon>
        <taxon>Apocrita</taxon>
        <taxon>Aculeata</taxon>
        <taxon>Apoidea</taxon>
        <taxon>Anthophila</taxon>
        <taxon>Apidae</taxon>
        <taxon>Melipona</taxon>
    </lineage>
</organism>
<comment type="caution">
    <text evidence="1">The sequence shown here is derived from an EMBL/GenBank/DDBJ whole genome shotgun (WGS) entry which is preliminary data.</text>
</comment>
<keyword evidence="2" id="KW-1185">Reference proteome</keyword>
<accession>A0AA40KIL9</accession>
<evidence type="ECO:0000313" key="1">
    <source>
        <dbReference type="EMBL" id="KAK1121540.1"/>
    </source>
</evidence>
<feature type="non-terminal residue" evidence="1">
    <location>
        <position position="87"/>
    </location>
</feature>
<gene>
    <name evidence="1" type="ORF">K0M31_010339</name>
</gene>
<dbReference type="AlphaFoldDB" id="A0AA40KIL9"/>
<proteinExistence type="predicted"/>
<sequence length="87" mass="9912">MYLIPIHKPKNRLSVLERLKTLAKRGRRKVEESLKSLPIYSRPVEFPRRFPGVHRFGNRCRALAGWYAAALSSPALCKPCVYTSVAS</sequence>
<evidence type="ECO:0000313" key="2">
    <source>
        <dbReference type="Proteomes" id="UP001177670"/>
    </source>
</evidence>
<protein>
    <submittedName>
        <fullName evidence="1">Uncharacterized protein</fullName>
    </submittedName>
</protein>